<dbReference type="Proteomes" id="UP001552299">
    <property type="component" value="Unassembled WGS sequence"/>
</dbReference>
<reference evidence="2 3" key="1">
    <citation type="journal article" date="2024" name="Plant Biotechnol. J.">
        <title>Dendrobium thyrsiflorum genome and its molecular insights into genes involved in important horticultural traits.</title>
        <authorList>
            <person name="Chen B."/>
            <person name="Wang J.Y."/>
            <person name="Zheng P.J."/>
            <person name="Li K.L."/>
            <person name="Liang Y.M."/>
            <person name="Chen X.F."/>
            <person name="Zhang C."/>
            <person name="Zhao X."/>
            <person name="He X."/>
            <person name="Zhang G.Q."/>
            <person name="Liu Z.J."/>
            <person name="Xu Q."/>
        </authorList>
    </citation>
    <scope>NUCLEOTIDE SEQUENCE [LARGE SCALE GENOMIC DNA]</scope>
    <source>
        <strain evidence="2">GZMU011</strain>
    </source>
</reference>
<name>A0ABD0TWU6_DENTH</name>
<dbReference type="EMBL" id="JANQDX010000019">
    <property type="protein sequence ID" value="KAL0904132.1"/>
    <property type="molecule type" value="Genomic_DNA"/>
</dbReference>
<sequence length="557" mass="61736">MVTRESDSNRGPTDAAAAFNVNREDRVKSKMVVVGRANSGAGLAVAVLADCGRMTAAVGWWLAAAVGGGVAMVAYSRDGWRVYGSKAFATGSVKIYDQEGNSIGNYYCKLQPGALKNGKETMMLLLQSNQLLQKIRSTQLKGCMQVKKHAHAWHGHGHGDYGYVIHVTRDLVSYKELGDFEVQHILYRKIEGIACTKALNGHAKGQSCKRLVGWWWKHVAECKPIDLMQMRRTQEIMGARGTKQKLSKRTHPLGPVARSLVQTQALAWLLSVSPLHTQEKAIVCFKLQGHTIPHGSAPDTSAEFFGRTPLSSYSVARMPEGFTRHSSFLIEHKDHGVLTRLLQTRRTRCSSLSIERKNRRMKHSPSSRLNVPRNEQVGNPLPFLSEGKIYVDPNFKNIALYGISTSLPSPLMTISVLSGLLIYGWLQILISTWSGNIRKKRAESNCLINKEASLQGRNKENETRVNSYGYLVEGNLRLEVDIISRGGCQTFHAFSLSYSFFPSFHLLLRTKKEMAASGSEGKSEAGVPSLRWKKAPEPEGRPIAGEGRICRSQMDDG</sequence>
<accession>A0ABD0TWU6</accession>
<gene>
    <name evidence="2" type="ORF">M5K25_026206</name>
</gene>
<organism evidence="2 3">
    <name type="scientific">Dendrobium thyrsiflorum</name>
    <name type="common">Pinecone-like raceme dendrobium</name>
    <name type="synonym">Orchid</name>
    <dbReference type="NCBI Taxonomy" id="117978"/>
    <lineage>
        <taxon>Eukaryota</taxon>
        <taxon>Viridiplantae</taxon>
        <taxon>Streptophyta</taxon>
        <taxon>Embryophyta</taxon>
        <taxon>Tracheophyta</taxon>
        <taxon>Spermatophyta</taxon>
        <taxon>Magnoliopsida</taxon>
        <taxon>Liliopsida</taxon>
        <taxon>Asparagales</taxon>
        <taxon>Orchidaceae</taxon>
        <taxon>Epidendroideae</taxon>
        <taxon>Malaxideae</taxon>
        <taxon>Dendrobiinae</taxon>
        <taxon>Dendrobium</taxon>
    </lineage>
</organism>
<dbReference type="AlphaFoldDB" id="A0ABD0TWU6"/>
<evidence type="ECO:0000313" key="2">
    <source>
        <dbReference type="EMBL" id="KAL0904132.1"/>
    </source>
</evidence>
<protein>
    <submittedName>
        <fullName evidence="2">Uncharacterized protein</fullName>
    </submittedName>
</protein>
<comment type="caution">
    <text evidence="2">The sequence shown here is derived from an EMBL/GenBank/DDBJ whole genome shotgun (WGS) entry which is preliminary data.</text>
</comment>
<feature type="region of interest" description="Disordered" evidence="1">
    <location>
        <begin position="517"/>
        <end position="557"/>
    </location>
</feature>
<proteinExistence type="predicted"/>
<evidence type="ECO:0000256" key="1">
    <source>
        <dbReference type="SAM" id="MobiDB-lite"/>
    </source>
</evidence>
<evidence type="ECO:0000313" key="3">
    <source>
        <dbReference type="Proteomes" id="UP001552299"/>
    </source>
</evidence>
<keyword evidence="3" id="KW-1185">Reference proteome</keyword>